<dbReference type="AlphaFoldDB" id="A0AAD7IYZ3"/>
<evidence type="ECO:0000313" key="1">
    <source>
        <dbReference type="EMBL" id="KAJ7753509.1"/>
    </source>
</evidence>
<protein>
    <recommendedName>
        <fullName evidence="3">ARM repeat-containing protein</fullName>
    </recommendedName>
</protein>
<accession>A0AAD7IYZ3</accession>
<dbReference type="EMBL" id="JARKIB010000055">
    <property type="protein sequence ID" value="KAJ7753509.1"/>
    <property type="molecule type" value="Genomic_DNA"/>
</dbReference>
<evidence type="ECO:0000313" key="2">
    <source>
        <dbReference type="Proteomes" id="UP001215598"/>
    </source>
</evidence>
<evidence type="ECO:0008006" key="3">
    <source>
        <dbReference type="Google" id="ProtNLM"/>
    </source>
</evidence>
<name>A0AAD7IYZ3_9AGAR</name>
<dbReference type="Gene3D" id="1.25.10.10">
    <property type="entry name" value="Leucine-rich Repeat Variant"/>
    <property type="match status" value="1"/>
</dbReference>
<dbReference type="InterPro" id="IPR011989">
    <property type="entry name" value="ARM-like"/>
</dbReference>
<keyword evidence="2" id="KW-1185">Reference proteome</keyword>
<gene>
    <name evidence="1" type="ORF">B0H16DRAFT_1459403</name>
</gene>
<organism evidence="1 2">
    <name type="scientific">Mycena metata</name>
    <dbReference type="NCBI Taxonomy" id="1033252"/>
    <lineage>
        <taxon>Eukaryota</taxon>
        <taxon>Fungi</taxon>
        <taxon>Dikarya</taxon>
        <taxon>Basidiomycota</taxon>
        <taxon>Agaricomycotina</taxon>
        <taxon>Agaricomycetes</taxon>
        <taxon>Agaricomycetidae</taxon>
        <taxon>Agaricales</taxon>
        <taxon>Marasmiineae</taxon>
        <taxon>Mycenaceae</taxon>
        <taxon>Mycena</taxon>
    </lineage>
</organism>
<reference evidence="1" key="1">
    <citation type="submission" date="2023-03" db="EMBL/GenBank/DDBJ databases">
        <title>Massive genome expansion in bonnet fungi (Mycena s.s.) driven by repeated elements and novel gene families across ecological guilds.</title>
        <authorList>
            <consortium name="Lawrence Berkeley National Laboratory"/>
            <person name="Harder C.B."/>
            <person name="Miyauchi S."/>
            <person name="Viragh M."/>
            <person name="Kuo A."/>
            <person name="Thoen E."/>
            <person name="Andreopoulos B."/>
            <person name="Lu D."/>
            <person name="Skrede I."/>
            <person name="Drula E."/>
            <person name="Henrissat B."/>
            <person name="Morin E."/>
            <person name="Kohler A."/>
            <person name="Barry K."/>
            <person name="LaButti K."/>
            <person name="Morin E."/>
            <person name="Salamov A."/>
            <person name="Lipzen A."/>
            <person name="Mereny Z."/>
            <person name="Hegedus B."/>
            <person name="Baldrian P."/>
            <person name="Stursova M."/>
            <person name="Weitz H."/>
            <person name="Taylor A."/>
            <person name="Grigoriev I.V."/>
            <person name="Nagy L.G."/>
            <person name="Martin F."/>
            <person name="Kauserud H."/>
        </authorList>
    </citation>
    <scope>NUCLEOTIDE SEQUENCE</scope>
    <source>
        <strain evidence="1">CBHHK182m</strain>
    </source>
</reference>
<comment type="caution">
    <text evidence="1">The sequence shown here is derived from an EMBL/GenBank/DDBJ whole genome shotgun (WGS) entry which is preliminary data.</text>
</comment>
<dbReference type="SUPFAM" id="SSF48371">
    <property type="entry name" value="ARM repeat"/>
    <property type="match status" value="1"/>
</dbReference>
<dbReference type="Proteomes" id="UP001215598">
    <property type="component" value="Unassembled WGS sequence"/>
</dbReference>
<proteinExistence type="predicted"/>
<dbReference type="InterPro" id="IPR016024">
    <property type="entry name" value="ARM-type_fold"/>
</dbReference>
<sequence length="224" mass="24787">MHTPSTRLFSQLDLVLELLDSTDAKIRRHTCELLGILASLVGPDVWHSSIYARVLDTVSDEDAEVQASGCAMKAAIEISLRVLAQHVSGNVADYQVGLKDRYIETGRHAALLALSSMNYRLNGAQAIAETDFLECLPELLISSETDTLRWTCQVLRNLVFHGLVPGEKLGVRLSSQILFLLRYEDEVLKEIAPRSHQTTDPEPKFIIALPSTNGFFCDAPQALL</sequence>